<dbReference type="InterPro" id="IPR053716">
    <property type="entry name" value="Flag_assembly_chemotaxis_eff"/>
</dbReference>
<dbReference type="PRINTS" id="PR01004">
    <property type="entry name" value="FLGFLIJ"/>
</dbReference>
<evidence type="ECO:0000256" key="2">
    <source>
        <dbReference type="ARBA" id="ARBA00010004"/>
    </source>
</evidence>
<dbReference type="PANTHER" id="PTHR38786">
    <property type="entry name" value="FLAGELLAR FLIJ PROTEIN"/>
    <property type="match status" value="1"/>
</dbReference>
<keyword evidence="10" id="KW-1006">Bacterial flagellum protein export</keyword>
<dbReference type="InterPro" id="IPR012823">
    <property type="entry name" value="Flagell_FliJ"/>
</dbReference>
<keyword evidence="11" id="KW-0969">Cilium</keyword>
<proteinExistence type="inferred from homology"/>
<evidence type="ECO:0000256" key="4">
    <source>
        <dbReference type="ARBA" id="ARBA00022448"/>
    </source>
</evidence>
<accession>A0ABW0RU30</accession>
<keyword evidence="5" id="KW-1003">Cell membrane</keyword>
<dbReference type="Pfam" id="PF02050">
    <property type="entry name" value="FliJ"/>
    <property type="match status" value="1"/>
</dbReference>
<name>A0ABW0RU30_9BURK</name>
<evidence type="ECO:0000256" key="10">
    <source>
        <dbReference type="ARBA" id="ARBA00023225"/>
    </source>
</evidence>
<gene>
    <name evidence="11" type="primary">fliJ</name>
    <name evidence="11" type="ORF">ACFPO9_05570</name>
</gene>
<keyword evidence="11" id="KW-0966">Cell projection</keyword>
<reference evidence="12" key="1">
    <citation type="journal article" date="2019" name="Int. J. Syst. Evol. Microbiol.">
        <title>The Global Catalogue of Microorganisms (GCM) 10K type strain sequencing project: providing services to taxonomists for standard genome sequencing and annotation.</title>
        <authorList>
            <consortium name="The Broad Institute Genomics Platform"/>
            <consortium name="The Broad Institute Genome Sequencing Center for Infectious Disease"/>
            <person name="Wu L."/>
            <person name="Ma J."/>
        </authorList>
    </citation>
    <scope>NUCLEOTIDE SEQUENCE [LARGE SCALE GENOMIC DNA]</scope>
    <source>
        <strain evidence="12">CGMCC 4.5798</strain>
    </source>
</reference>
<dbReference type="Gene3D" id="1.10.287.1700">
    <property type="match status" value="1"/>
</dbReference>
<dbReference type="InterPro" id="IPR018006">
    <property type="entry name" value="Flag_FliJ_proteobac"/>
</dbReference>
<protein>
    <recommendedName>
        <fullName evidence="3">Flagellar FliJ protein</fullName>
    </recommendedName>
</protein>
<comment type="similarity">
    <text evidence="2">Belongs to the FliJ family.</text>
</comment>
<keyword evidence="4" id="KW-0813">Transport</keyword>
<evidence type="ECO:0000256" key="6">
    <source>
        <dbReference type="ARBA" id="ARBA00022500"/>
    </source>
</evidence>
<evidence type="ECO:0000256" key="3">
    <source>
        <dbReference type="ARBA" id="ARBA00020392"/>
    </source>
</evidence>
<organism evidence="11 12">
    <name type="scientific">Massilia aerilata</name>
    <dbReference type="NCBI Taxonomy" id="453817"/>
    <lineage>
        <taxon>Bacteria</taxon>
        <taxon>Pseudomonadati</taxon>
        <taxon>Pseudomonadota</taxon>
        <taxon>Betaproteobacteria</taxon>
        <taxon>Burkholderiales</taxon>
        <taxon>Oxalobacteraceae</taxon>
        <taxon>Telluria group</taxon>
        <taxon>Massilia</taxon>
    </lineage>
</organism>
<evidence type="ECO:0000256" key="5">
    <source>
        <dbReference type="ARBA" id="ARBA00022475"/>
    </source>
</evidence>
<dbReference type="EMBL" id="JBHSMZ010000004">
    <property type="protein sequence ID" value="MFC5547978.1"/>
    <property type="molecule type" value="Genomic_DNA"/>
</dbReference>
<keyword evidence="7" id="KW-1005">Bacterial flagellum biogenesis</keyword>
<sequence length="147" mass="16613">MAIQSALDTLIDLAQRESDDRAKRLGAALKAVEEAEQKLQMLQGYRQDYADKLDQAQMNGITPFAYANFVAFMGKLDNAVNGQKEVIKHAQYKADLERRALQDSERKRLSYRTLGERAAAQALAIETKRDQKMMDDFAARSARRAQS</sequence>
<evidence type="ECO:0000256" key="1">
    <source>
        <dbReference type="ARBA" id="ARBA00004413"/>
    </source>
</evidence>
<keyword evidence="8" id="KW-0653">Protein transport</keyword>
<keyword evidence="12" id="KW-1185">Reference proteome</keyword>
<dbReference type="RefSeq" id="WP_379768259.1">
    <property type="nucleotide sequence ID" value="NZ_JBHSMZ010000004.1"/>
</dbReference>
<evidence type="ECO:0000313" key="11">
    <source>
        <dbReference type="EMBL" id="MFC5547978.1"/>
    </source>
</evidence>
<evidence type="ECO:0000313" key="12">
    <source>
        <dbReference type="Proteomes" id="UP001596086"/>
    </source>
</evidence>
<keyword evidence="11" id="KW-0282">Flagellum</keyword>
<keyword evidence="6" id="KW-0145">Chemotaxis</keyword>
<comment type="subcellular location">
    <subcellularLocation>
        <location evidence="1">Cell membrane</location>
        <topology evidence="1">Peripheral membrane protein</topology>
        <orientation evidence="1">Cytoplasmic side</orientation>
    </subcellularLocation>
</comment>
<dbReference type="InterPro" id="IPR052570">
    <property type="entry name" value="FliJ"/>
</dbReference>
<dbReference type="NCBIfam" id="TIGR02473">
    <property type="entry name" value="flagell_FliJ"/>
    <property type="match status" value="1"/>
</dbReference>
<dbReference type="PANTHER" id="PTHR38786:SF1">
    <property type="entry name" value="FLAGELLAR FLIJ PROTEIN"/>
    <property type="match status" value="1"/>
</dbReference>
<dbReference type="Proteomes" id="UP001596086">
    <property type="component" value="Unassembled WGS sequence"/>
</dbReference>
<evidence type="ECO:0000256" key="9">
    <source>
        <dbReference type="ARBA" id="ARBA00023136"/>
    </source>
</evidence>
<comment type="caution">
    <text evidence="11">The sequence shown here is derived from an EMBL/GenBank/DDBJ whole genome shotgun (WGS) entry which is preliminary data.</text>
</comment>
<keyword evidence="9" id="KW-0472">Membrane</keyword>
<evidence type="ECO:0000256" key="8">
    <source>
        <dbReference type="ARBA" id="ARBA00022927"/>
    </source>
</evidence>
<dbReference type="PIRSF" id="PIRSF019404">
    <property type="entry name" value="FliJ"/>
    <property type="match status" value="1"/>
</dbReference>
<evidence type="ECO:0000256" key="7">
    <source>
        <dbReference type="ARBA" id="ARBA00022795"/>
    </source>
</evidence>